<dbReference type="Proteomes" id="UP000515151">
    <property type="component" value="Chromosome 3"/>
</dbReference>
<dbReference type="InterPro" id="IPR002068">
    <property type="entry name" value="A-crystallin/Hsp20_dom"/>
</dbReference>
<evidence type="ECO:0000256" key="1">
    <source>
        <dbReference type="ARBA" id="ARBA00023016"/>
    </source>
</evidence>
<accession>A0A6P8CZN5</accession>
<gene>
    <name evidence="7" type="primary">LOC116198750</name>
</gene>
<evidence type="ECO:0000313" key="7">
    <source>
        <dbReference type="RefSeq" id="XP_031384838.1"/>
    </source>
</evidence>
<dbReference type="PANTHER" id="PTHR46733:SF3">
    <property type="entry name" value="26.5 KDA HEAT SHOCK PROTEIN, MITOCHONDRIAL"/>
    <property type="match status" value="1"/>
</dbReference>
<organism evidence="6 7">
    <name type="scientific">Punica granatum</name>
    <name type="common">Pomegranate</name>
    <dbReference type="NCBI Taxonomy" id="22663"/>
    <lineage>
        <taxon>Eukaryota</taxon>
        <taxon>Viridiplantae</taxon>
        <taxon>Streptophyta</taxon>
        <taxon>Embryophyta</taxon>
        <taxon>Tracheophyta</taxon>
        <taxon>Spermatophyta</taxon>
        <taxon>Magnoliopsida</taxon>
        <taxon>eudicotyledons</taxon>
        <taxon>Gunneridae</taxon>
        <taxon>Pentapetalae</taxon>
        <taxon>rosids</taxon>
        <taxon>malvids</taxon>
        <taxon>Myrtales</taxon>
        <taxon>Lythraceae</taxon>
        <taxon>Punica</taxon>
    </lineage>
</organism>
<dbReference type="InterPro" id="IPR044587">
    <property type="entry name" value="HSP21-like"/>
</dbReference>
<dbReference type="Pfam" id="PF00011">
    <property type="entry name" value="HSP20"/>
    <property type="match status" value="1"/>
</dbReference>
<evidence type="ECO:0000256" key="3">
    <source>
        <dbReference type="RuleBase" id="RU003616"/>
    </source>
</evidence>
<feature type="region of interest" description="Disordered" evidence="4">
    <location>
        <begin position="44"/>
        <end position="63"/>
    </location>
</feature>
<comment type="similarity">
    <text evidence="2 3">Belongs to the small heat shock protein (HSP20) family.</text>
</comment>
<sequence>MALARFALRSLQQRLGSSPSPASLVGRNLRERSRPELEGFQRMMATNSGTEKASDDKEVAVSDGGGRRRRFSLFPRRNRRRSLWRDDDRDFVPELYEFFPSGLGNALMQATDNINRLFNSMNISPWQLAGSVKEKDDHYKIRYEVPGLTKDDVKITVHDGVLSIRGEQKKEEEEEADDERWSAASYGYYNTSLVLPEDAKVDEIKAELKDGVLSITVPRTEKPKREVKEVKVH</sequence>
<evidence type="ECO:0000259" key="5">
    <source>
        <dbReference type="PROSITE" id="PS01031"/>
    </source>
</evidence>
<protein>
    <submittedName>
        <fullName evidence="7">26.5 kDa heat shock protein, mitochondrial</fullName>
    </submittedName>
</protein>
<dbReference type="PANTHER" id="PTHR46733">
    <property type="entry name" value="26.5 KDA HEAT SHOCK PROTEIN, MITOCHONDRIAL"/>
    <property type="match status" value="1"/>
</dbReference>
<dbReference type="FunFam" id="2.60.40.790:FF:000059">
    <property type="entry name" value="26.5 kDa heat shock protein, mitochondrial"/>
    <property type="match status" value="1"/>
</dbReference>
<dbReference type="InterPro" id="IPR008978">
    <property type="entry name" value="HSP20-like_chaperone"/>
</dbReference>
<keyword evidence="6" id="KW-1185">Reference proteome</keyword>
<name>A0A6P8CZN5_PUNGR</name>
<dbReference type="PROSITE" id="PS01031">
    <property type="entry name" value="SHSP"/>
    <property type="match status" value="1"/>
</dbReference>
<dbReference type="GO" id="GO:0009408">
    <property type="term" value="P:response to heat"/>
    <property type="evidence" value="ECO:0007669"/>
    <property type="project" value="InterPro"/>
</dbReference>
<evidence type="ECO:0000313" key="6">
    <source>
        <dbReference type="Proteomes" id="UP000515151"/>
    </source>
</evidence>
<dbReference type="CDD" id="cd06464">
    <property type="entry name" value="ACD_sHsps-like"/>
    <property type="match status" value="1"/>
</dbReference>
<dbReference type="AlphaFoldDB" id="A0A6P8CZN5"/>
<reference evidence="6" key="1">
    <citation type="journal article" date="2020" name="Plant Biotechnol. J.">
        <title>The pomegranate (Punica granatum L.) draft genome dissects genetic divergence between soft- and hard-seeded cultivars.</title>
        <authorList>
            <person name="Luo X."/>
            <person name="Li H."/>
            <person name="Wu Z."/>
            <person name="Yao W."/>
            <person name="Zhao P."/>
            <person name="Cao D."/>
            <person name="Yu H."/>
            <person name="Li K."/>
            <person name="Poudel K."/>
            <person name="Zhao D."/>
            <person name="Zhang F."/>
            <person name="Xia X."/>
            <person name="Chen L."/>
            <person name="Wang Q."/>
            <person name="Jing D."/>
            <person name="Cao S."/>
        </authorList>
    </citation>
    <scope>NUCLEOTIDE SEQUENCE [LARGE SCALE GENOMIC DNA]</scope>
    <source>
        <strain evidence="6">cv. Tunisia</strain>
    </source>
</reference>
<dbReference type="GeneID" id="116198750"/>
<evidence type="ECO:0000256" key="4">
    <source>
        <dbReference type="SAM" id="MobiDB-lite"/>
    </source>
</evidence>
<dbReference type="SUPFAM" id="SSF49764">
    <property type="entry name" value="HSP20-like chaperones"/>
    <property type="match status" value="1"/>
</dbReference>
<dbReference type="OrthoDB" id="1431247at2759"/>
<reference evidence="7" key="2">
    <citation type="submission" date="2025-08" db="UniProtKB">
        <authorList>
            <consortium name="RefSeq"/>
        </authorList>
    </citation>
    <scope>IDENTIFICATION</scope>
    <source>
        <tissue evidence="7">Leaf</tissue>
    </source>
</reference>
<proteinExistence type="inferred from homology"/>
<dbReference type="RefSeq" id="XP_031384838.1">
    <property type="nucleotide sequence ID" value="XM_031528978.1"/>
</dbReference>
<feature type="domain" description="SHSP" evidence="5">
    <location>
        <begin position="117"/>
        <end position="233"/>
    </location>
</feature>
<dbReference type="Gene3D" id="2.60.40.790">
    <property type="match status" value="1"/>
</dbReference>
<evidence type="ECO:0000256" key="2">
    <source>
        <dbReference type="PROSITE-ProRule" id="PRU00285"/>
    </source>
</evidence>
<keyword evidence="1 7" id="KW-0346">Stress response</keyword>